<feature type="region of interest" description="Disordered" evidence="1">
    <location>
        <begin position="78"/>
        <end position="106"/>
    </location>
</feature>
<dbReference type="GeneID" id="70128007"/>
<name>A0A9P8UWP9_9PEZI</name>
<feature type="compositionally biased region" description="Polar residues" evidence="1">
    <location>
        <begin position="1"/>
        <end position="11"/>
    </location>
</feature>
<protein>
    <submittedName>
        <fullName evidence="2">Uncharacterized protein</fullName>
    </submittedName>
</protein>
<gene>
    <name evidence="2" type="ORF">BKA67DRAFT_529708</name>
</gene>
<dbReference type="AlphaFoldDB" id="A0A9P8UWP9"/>
<proteinExistence type="predicted"/>
<comment type="caution">
    <text evidence="2">The sequence shown here is derived from an EMBL/GenBank/DDBJ whole genome shotgun (WGS) entry which is preliminary data.</text>
</comment>
<feature type="region of interest" description="Disordered" evidence="1">
    <location>
        <begin position="1"/>
        <end position="28"/>
    </location>
</feature>
<reference evidence="2" key="1">
    <citation type="journal article" date="2021" name="Nat. Commun.">
        <title>Genetic determinants of endophytism in the Arabidopsis root mycobiome.</title>
        <authorList>
            <person name="Mesny F."/>
            <person name="Miyauchi S."/>
            <person name="Thiergart T."/>
            <person name="Pickel B."/>
            <person name="Atanasova L."/>
            <person name="Karlsson M."/>
            <person name="Huettel B."/>
            <person name="Barry K.W."/>
            <person name="Haridas S."/>
            <person name="Chen C."/>
            <person name="Bauer D."/>
            <person name="Andreopoulos W."/>
            <person name="Pangilinan J."/>
            <person name="LaButti K."/>
            <person name="Riley R."/>
            <person name="Lipzen A."/>
            <person name="Clum A."/>
            <person name="Drula E."/>
            <person name="Henrissat B."/>
            <person name="Kohler A."/>
            <person name="Grigoriev I.V."/>
            <person name="Martin F.M."/>
            <person name="Hacquard S."/>
        </authorList>
    </citation>
    <scope>NUCLEOTIDE SEQUENCE</scope>
    <source>
        <strain evidence="2">MPI-SDFR-AT-0073</strain>
    </source>
</reference>
<evidence type="ECO:0000313" key="3">
    <source>
        <dbReference type="Proteomes" id="UP000758603"/>
    </source>
</evidence>
<sequence length="155" mass="17284">MATLRPPSSSEPRGGLDPPNLTSEPEVCLPLGAPQPVVHLHTYTNPYLHWRNTTKTPLATAQVQKEILHYHFRKMIPQPLTSQTESEEGKQQLAPRGSDNSSARGSNASRSICLLVQLQRFTTTAFGLHLESTWFFRREAFSCANSGTGSRQELR</sequence>
<dbReference type="EMBL" id="JAGPXC010000001">
    <property type="protein sequence ID" value="KAH6659565.1"/>
    <property type="molecule type" value="Genomic_DNA"/>
</dbReference>
<keyword evidence="3" id="KW-1185">Reference proteome</keyword>
<evidence type="ECO:0000313" key="2">
    <source>
        <dbReference type="EMBL" id="KAH6659565.1"/>
    </source>
</evidence>
<feature type="compositionally biased region" description="Low complexity" evidence="1">
    <location>
        <begin position="97"/>
        <end position="106"/>
    </location>
</feature>
<accession>A0A9P8UWP9</accession>
<dbReference type="RefSeq" id="XP_045963696.1">
    <property type="nucleotide sequence ID" value="XM_046099115.1"/>
</dbReference>
<organism evidence="2 3">
    <name type="scientific">Truncatella angustata</name>
    <dbReference type="NCBI Taxonomy" id="152316"/>
    <lineage>
        <taxon>Eukaryota</taxon>
        <taxon>Fungi</taxon>
        <taxon>Dikarya</taxon>
        <taxon>Ascomycota</taxon>
        <taxon>Pezizomycotina</taxon>
        <taxon>Sordariomycetes</taxon>
        <taxon>Xylariomycetidae</taxon>
        <taxon>Amphisphaeriales</taxon>
        <taxon>Sporocadaceae</taxon>
        <taxon>Truncatella</taxon>
    </lineage>
</organism>
<evidence type="ECO:0000256" key="1">
    <source>
        <dbReference type="SAM" id="MobiDB-lite"/>
    </source>
</evidence>
<dbReference type="Proteomes" id="UP000758603">
    <property type="component" value="Unassembled WGS sequence"/>
</dbReference>